<dbReference type="GO" id="GO:0003677">
    <property type="term" value="F:DNA binding"/>
    <property type="evidence" value="ECO:0007669"/>
    <property type="project" value="TreeGrafter"/>
</dbReference>
<keyword evidence="7" id="KW-0456">Lyase</keyword>
<evidence type="ECO:0000256" key="4">
    <source>
        <dbReference type="ARBA" id="ARBA00022991"/>
    </source>
</evidence>
<dbReference type="PANTHER" id="PTHR11455:SF9">
    <property type="entry name" value="CRYPTOCHROME CIRCADIAN CLOCK 5 ISOFORM X1"/>
    <property type="match status" value="1"/>
</dbReference>
<dbReference type="InterPro" id="IPR018394">
    <property type="entry name" value="DNA_photolyase_1_CS_C"/>
</dbReference>
<dbReference type="Gene3D" id="3.40.50.620">
    <property type="entry name" value="HUPs"/>
    <property type="match status" value="1"/>
</dbReference>
<comment type="cofactor">
    <cofactor evidence="5">
        <name>FAD</name>
        <dbReference type="ChEBI" id="CHEBI:57692"/>
    </cofactor>
    <text evidence="5">Binds 1 FAD per subunit.</text>
</comment>
<evidence type="ECO:0000256" key="5">
    <source>
        <dbReference type="PIRSR" id="PIRSR602081-1"/>
    </source>
</evidence>
<dbReference type="Gene3D" id="1.10.579.10">
    <property type="entry name" value="DNA Cyclobutane Dipyrimidine Photolyase, subunit A, domain 3"/>
    <property type="match status" value="1"/>
</dbReference>
<evidence type="ECO:0000313" key="8">
    <source>
        <dbReference type="Proteomes" id="UP000254808"/>
    </source>
</evidence>
<dbReference type="GO" id="GO:0071949">
    <property type="term" value="F:FAD binding"/>
    <property type="evidence" value="ECO:0007669"/>
    <property type="project" value="TreeGrafter"/>
</dbReference>
<feature type="binding site" evidence="5">
    <location>
        <position position="245"/>
    </location>
    <ligand>
        <name>FAD</name>
        <dbReference type="ChEBI" id="CHEBI:57692"/>
    </ligand>
</feature>
<accession>A0A345UMX0</accession>
<dbReference type="RefSeq" id="WP_240644753.1">
    <property type="nucleotide sequence ID" value="NZ_CP027806.1"/>
</dbReference>
<keyword evidence="4" id="KW-0157">Chromophore</keyword>
<dbReference type="KEGG" id="cprv:CYPRO_2580"/>
<dbReference type="InterPro" id="IPR005101">
    <property type="entry name" value="Cryptochr/Photolyase_FAD-bd"/>
</dbReference>
<sequence>MNPAARNAVVGHMNSKPTIGVVWFKRDLRLSDHKALKEAIASGLPLLLIRLFEPEIASHAPDFDLRHWRFVRQSISDLNLRLKQLPKQDQGTAAIPLNEHPKIHVLRQNAVPAFEMLAEHFDLKAVWSYEETGTDITYQRDIRMGKWFRARGVAWHEFQSNGVQRAIKDRDGWTKAWYGNMGAPTDEPELGRLRNVAIPEKLLEKLRGVPFDDVFYENPVQFQMGGVAKAQRVLDSFVKSRAAGYNRDISKPLESRESCSRLSPYLTWGNLSVRQVYQAAKAGKETYGNKKGLNSMMSRLRWHCHFIQKFETEPRIEFENTNRGFDDIRTETDAALIEAWQTGTTGFPLVDACMRCVTLTGYLNFRMRAMLASVLTHHFWQPWRAGAPWLGRQFLDFEPGIHYTQFQMQAGTQGINTIRIYNPVKQSQEHDPEGVFIREWVPELEKVPSKLIHEPWNISEMEQQMMGFRLGEDYPRPVIKDLKRSYREASSKLWSKKSDPVVKRENERIVRMHVRR</sequence>
<dbReference type="PANTHER" id="PTHR11455">
    <property type="entry name" value="CRYPTOCHROME"/>
    <property type="match status" value="1"/>
</dbReference>
<dbReference type="Pfam" id="PF03441">
    <property type="entry name" value="FAD_binding_7"/>
    <property type="match status" value="1"/>
</dbReference>
<dbReference type="GO" id="GO:0009416">
    <property type="term" value="P:response to light stimulus"/>
    <property type="evidence" value="ECO:0007669"/>
    <property type="project" value="TreeGrafter"/>
</dbReference>
<keyword evidence="2 5" id="KW-0285">Flavoprotein</keyword>
<dbReference type="GO" id="GO:0006950">
    <property type="term" value="P:response to stress"/>
    <property type="evidence" value="ECO:0007669"/>
    <property type="project" value="UniProtKB-ARBA"/>
</dbReference>
<dbReference type="AlphaFoldDB" id="A0A345UMX0"/>
<dbReference type="GO" id="GO:0006139">
    <property type="term" value="P:nucleobase-containing compound metabolic process"/>
    <property type="evidence" value="ECO:0007669"/>
    <property type="project" value="UniProtKB-ARBA"/>
</dbReference>
<dbReference type="Pfam" id="PF00875">
    <property type="entry name" value="DNA_photolyase"/>
    <property type="match status" value="1"/>
</dbReference>
<evidence type="ECO:0000256" key="2">
    <source>
        <dbReference type="ARBA" id="ARBA00022630"/>
    </source>
</evidence>
<dbReference type="InterPro" id="IPR036134">
    <property type="entry name" value="Crypto/Photolyase_FAD-like_sf"/>
</dbReference>
<dbReference type="SUPFAM" id="SSF52425">
    <property type="entry name" value="Cryptochrome/photolyase, N-terminal domain"/>
    <property type="match status" value="1"/>
</dbReference>
<evidence type="ECO:0000313" key="7">
    <source>
        <dbReference type="EMBL" id="AXJ01822.1"/>
    </source>
</evidence>
<dbReference type="InterPro" id="IPR036155">
    <property type="entry name" value="Crypto/Photolyase_N_sf"/>
</dbReference>
<dbReference type="InterPro" id="IPR014729">
    <property type="entry name" value="Rossmann-like_a/b/a_fold"/>
</dbReference>
<evidence type="ECO:0000256" key="1">
    <source>
        <dbReference type="ARBA" id="ARBA00001932"/>
    </source>
</evidence>
<organism evidence="7 8">
    <name type="scientific">Cyclonatronum proteinivorum</name>
    <dbReference type="NCBI Taxonomy" id="1457365"/>
    <lineage>
        <taxon>Bacteria</taxon>
        <taxon>Pseudomonadati</taxon>
        <taxon>Balneolota</taxon>
        <taxon>Balneolia</taxon>
        <taxon>Balneolales</taxon>
        <taxon>Cyclonatronaceae</taxon>
        <taxon>Cyclonatronum</taxon>
    </lineage>
</organism>
<comment type="cofactor">
    <cofactor evidence="1">
        <name>(6R)-5,10-methylene-5,6,7,8-tetrahydrofolate</name>
        <dbReference type="ChEBI" id="CHEBI:15636"/>
    </cofactor>
</comment>
<feature type="domain" description="Photolyase/cryptochrome alpha/beta" evidence="6">
    <location>
        <begin position="18"/>
        <end position="163"/>
    </location>
</feature>
<reference evidence="7 8" key="1">
    <citation type="submission" date="2018-03" db="EMBL/GenBank/DDBJ databases">
        <title>Phenotypic and genomic properties of Cyclonatronum proteinivorum gen. nov., sp. nov., a haloalkaliphilic bacteroidete from soda lakes possessing Na+-translocating rhodopsin.</title>
        <authorList>
            <person name="Toshchakov S.V."/>
            <person name="Korzhenkov A."/>
            <person name="Samarov N.I."/>
            <person name="Kublanov I.V."/>
            <person name="Muntyan M.S."/>
            <person name="Sorokin D.Y."/>
        </authorList>
    </citation>
    <scope>NUCLEOTIDE SEQUENCE [LARGE SCALE GENOMIC DNA]</scope>
    <source>
        <strain evidence="7 8">Omega</strain>
    </source>
</reference>
<protein>
    <submittedName>
        <fullName evidence="7">Deoxyribodipyrimidine photo-lyase family protein (Cryptochrome)</fullName>
    </submittedName>
</protein>
<dbReference type="SUPFAM" id="SSF48173">
    <property type="entry name" value="Cryptochrome/photolyase FAD-binding domain"/>
    <property type="match status" value="1"/>
</dbReference>
<evidence type="ECO:0000259" key="6">
    <source>
        <dbReference type="PROSITE" id="PS51645"/>
    </source>
</evidence>
<dbReference type="InterPro" id="IPR006050">
    <property type="entry name" value="DNA_photolyase_N"/>
</dbReference>
<dbReference type="PROSITE" id="PS00394">
    <property type="entry name" value="DNA_PHOTOLYASES_1_1"/>
    <property type="match status" value="1"/>
</dbReference>
<keyword evidence="8" id="KW-1185">Reference proteome</keyword>
<dbReference type="Gene3D" id="1.25.40.80">
    <property type="match status" value="1"/>
</dbReference>
<keyword evidence="3 5" id="KW-0274">FAD</keyword>
<dbReference type="GO" id="GO:0003904">
    <property type="term" value="F:deoxyribodipyrimidine photo-lyase activity"/>
    <property type="evidence" value="ECO:0007669"/>
    <property type="project" value="TreeGrafter"/>
</dbReference>
<dbReference type="PROSITE" id="PS51645">
    <property type="entry name" value="PHR_CRY_ALPHA_BETA"/>
    <property type="match status" value="1"/>
</dbReference>
<proteinExistence type="predicted"/>
<name>A0A345UMX0_9BACT</name>
<gene>
    <name evidence="7" type="ORF">CYPRO_2580</name>
</gene>
<evidence type="ECO:0000256" key="3">
    <source>
        <dbReference type="ARBA" id="ARBA00022827"/>
    </source>
</evidence>
<dbReference type="InterPro" id="IPR002081">
    <property type="entry name" value="Cryptochrome/DNA_photolyase_1"/>
</dbReference>
<dbReference type="EMBL" id="CP027806">
    <property type="protein sequence ID" value="AXJ01822.1"/>
    <property type="molecule type" value="Genomic_DNA"/>
</dbReference>
<dbReference type="Proteomes" id="UP000254808">
    <property type="component" value="Chromosome"/>
</dbReference>